<keyword evidence="4" id="KW-0812">Transmembrane</keyword>
<reference evidence="5 6" key="1">
    <citation type="submission" date="2019-04" db="EMBL/GenBank/DDBJ databases">
        <title>Genome sequence of strain 7209-2.</title>
        <authorList>
            <person name="Gao J."/>
            <person name="Sun J."/>
        </authorList>
    </citation>
    <scope>NUCLEOTIDE SEQUENCE [LARGE SCALE GENOMIC DNA]</scope>
    <source>
        <strain evidence="5 6">7209-2</strain>
    </source>
</reference>
<feature type="compositionally biased region" description="Polar residues" evidence="3">
    <location>
        <begin position="76"/>
        <end position="94"/>
    </location>
</feature>
<keyword evidence="2" id="KW-0175">Coiled coil</keyword>
<dbReference type="NCBIfam" id="TIGR02971">
    <property type="entry name" value="heterocyst_DevB"/>
    <property type="match status" value="1"/>
</dbReference>
<dbReference type="InterPro" id="IPR050465">
    <property type="entry name" value="UPF0194_transport"/>
</dbReference>
<evidence type="ECO:0000313" key="5">
    <source>
        <dbReference type="EMBL" id="THV12373.1"/>
    </source>
</evidence>
<evidence type="ECO:0000256" key="1">
    <source>
        <dbReference type="ARBA" id="ARBA00004196"/>
    </source>
</evidence>
<accession>A0ABY2QQU1</accession>
<keyword evidence="6" id="KW-1185">Reference proteome</keyword>
<evidence type="ECO:0000313" key="6">
    <source>
        <dbReference type="Proteomes" id="UP000309667"/>
    </source>
</evidence>
<gene>
    <name evidence="5" type="ORF">E9677_16455</name>
</gene>
<comment type="subcellular location">
    <subcellularLocation>
        <location evidence="1">Cell envelope</location>
    </subcellularLocation>
</comment>
<keyword evidence="4" id="KW-1133">Transmembrane helix</keyword>
<evidence type="ECO:0000256" key="2">
    <source>
        <dbReference type="ARBA" id="ARBA00023054"/>
    </source>
</evidence>
<dbReference type="InterPro" id="IPR014315">
    <property type="entry name" value="ABC_heterocyst_DevB"/>
</dbReference>
<dbReference type="SUPFAM" id="SSF56954">
    <property type="entry name" value="Outer membrane efflux proteins (OEP)"/>
    <property type="match status" value="1"/>
</dbReference>
<name>A0ABY2QQU1_9HYPH</name>
<dbReference type="Gene3D" id="2.40.30.170">
    <property type="match status" value="1"/>
</dbReference>
<dbReference type="Proteomes" id="UP000309667">
    <property type="component" value="Unassembled WGS sequence"/>
</dbReference>
<keyword evidence="4" id="KW-0472">Membrane</keyword>
<sequence>METETSLSALPMPRAGLVEEASFGQSRLSLQGFTIRVVVVLLIFVVGAFLGAYRGLPFFSGSPGIDGITNPAATLDPQSASATNNEGASSQSESSVVALGRLQPKGKTITVASPSGASDARIASLLLDEGDRVTTGQTVAELDSLPSLQLAVASALVNISAKEAALAQARATVAVNLAEAKASRDRALAAVQLARQALERERSLSQGGASSRSTLQSAEASLAQSMSDLAKADASIVRYQSAAGTLQPDIAVAERNLDLAKAELAAARDNLGKGVVISPISGTVIAINSRPGERPASAGIMTLGDTGHMQVELEVYQTDIRRIATGQTVSISSPALSQDLEGSVTLIGHEVEQQTVLSADPAANTDARVVRVTADLDFRSSSLAARLTGLEVVGRVAVGKDHE</sequence>
<proteinExistence type="predicted"/>
<dbReference type="PANTHER" id="PTHR32347">
    <property type="entry name" value="EFFLUX SYSTEM COMPONENT YKNX-RELATED"/>
    <property type="match status" value="1"/>
</dbReference>
<dbReference type="Gene3D" id="1.10.287.470">
    <property type="entry name" value="Helix hairpin bin"/>
    <property type="match status" value="1"/>
</dbReference>
<feature type="transmembrane region" description="Helical" evidence="4">
    <location>
        <begin position="33"/>
        <end position="53"/>
    </location>
</feature>
<organism evidence="5 6">
    <name type="scientific">Rhizobium rhizophilum</name>
    <dbReference type="NCBI Taxonomy" id="1850373"/>
    <lineage>
        <taxon>Bacteria</taxon>
        <taxon>Pseudomonadati</taxon>
        <taxon>Pseudomonadota</taxon>
        <taxon>Alphaproteobacteria</taxon>
        <taxon>Hyphomicrobiales</taxon>
        <taxon>Rhizobiaceae</taxon>
        <taxon>Rhizobium/Agrobacterium group</taxon>
        <taxon>Rhizobium</taxon>
    </lineage>
</organism>
<dbReference type="Gene3D" id="2.40.50.100">
    <property type="match status" value="1"/>
</dbReference>
<evidence type="ECO:0000256" key="4">
    <source>
        <dbReference type="SAM" id="Phobius"/>
    </source>
</evidence>
<evidence type="ECO:0000256" key="3">
    <source>
        <dbReference type="SAM" id="MobiDB-lite"/>
    </source>
</evidence>
<dbReference type="EMBL" id="STGT01000004">
    <property type="protein sequence ID" value="THV12373.1"/>
    <property type="molecule type" value="Genomic_DNA"/>
</dbReference>
<dbReference type="PANTHER" id="PTHR32347:SF27">
    <property type="entry name" value="RND EFFLUX PUMP MEMBRANE FUSION PROTEIN BARREL-SANDWICH DOMAIN-CONTAINING PROTEIN"/>
    <property type="match status" value="1"/>
</dbReference>
<feature type="region of interest" description="Disordered" evidence="3">
    <location>
        <begin position="70"/>
        <end position="94"/>
    </location>
</feature>
<protein>
    <submittedName>
        <fullName evidence="5">HlyD family efflux transporter periplasmic adaptor subunit</fullName>
    </submittedName>
</protein>
<comment type="caution">
    <text evidence="5">The sequence shown here is derived from an EMBL/GenBank/DDBJ whole genome shotgun (WGS) entry which is preliminary data.</text>
</comment>